<dbReference type="AlphaFoldDB" id="A0A7D9H7M4"/>
<name>A0A7D9H7M4_PARCT</name>
<keyword evidence="2" id="KW-1185">Reference proteome</keyword>
<feature type="non-terminal residue" evidence="1">
    <location>
        <position position="1"/>
    </location>
</feature>
<evidence type="ECO:0000313" key="2">
    <source>
        <dbReference type="Proteomes" id="UP001152795"/>
    </source>
</evidence>
<reference evidence="1" key="1">
    <citation type="submission" date="2020-04" db="EMBL/GenBank/DDBJ databases">
        <authorList>
            <person name="Alioto T."/>
            <person name="Alioto T."/>
            <person name="Gomez Garrido J."/>
        </authorList>
    </citation>
    <scope>NUCLEOTIDE SEQUENCE</scope>
    <source>
        <strain evidence="1">A484AB</strain>
    </source>
</reference>
<organism evidence="1 2">
    <name type="scientific">Paramuricea clavata</name>
    <name type="common">Red gorgonian</name>
    <name type="synonym">Violescent sea-whip</name>
    <dbReference type="NCBI Taxonomy" id="317549"/>
    <lineage>
        <taxon>Eukaryota</taxon>
        <taxon>Metazoa</taxon>
        <taxon>Cnidaria</taxon>
        <taxon>Anthozoa</taxon>
        <taxon>Octocorallia</taxon>
        <taxon>Malacalcyonacea</taxon>
        <taxon>Plexauridae</taxon>
        <taxon>Paramuricea</taxon>
    </lineage>
</organism>
<dbReference type="Proteomes" id="UP001152795">
    <property type="component" value="Unassembled WGS sequence"/>
</dbReference>
<dbReference type="OrthoDB" id="426210at2759"/>
<gene>
    <name evidence="1" type="ORF">PACLA_8A006054</name>
</gene>
<protein>
    <submittedName>
        <fullName evidence="1">Uncharacterized protein</fullName>
    </submittedName>
</protein>
<sequence>RDSGRYSNLAAKSLEFQTPCHLERMMDYAFSHDISLTTEEVLNALLALDPDKATLKETAQQIAPSLTGFLIDHSAVAFFLTTGSVNALLTKVFKCVDSISDAGLRQSDLSSLGSWSTNSGLVFNQEKCKLLRIIRKKNPIEFLYVIKRKTLDISLEEKDLGIWVTGALIWSKHTFDCCAKANKLLAWFPAQICCGNQKSKHPPHAVPDKCLSCIRLTPSKSGSHSELN</sequence>
<accession>A0A7D9H7M4</accession>
<dbReference type="EMBL" id="CACRXK020000054">
    <property type="protein sequence ID" value="CAB3977541.1"/>
    <property type="molecule type" value="Genomic_DNA"/>
</dbReference>
<comment type="caution">
    <text evidence="1">The sequence shown here is derived from an EMBL/GenBank/DDBJ whole genome shotgun (WGS) entry which is preliminary data.</text>
</comment>
<evidence type="ECO:0000313" key="1">
    <source>
        <dbReference type="EMBL" id="CAB3977541.1"/>
    </source>
</evidence>
<proteinExistence type="predicted"/>